<accession>A0ABV7X9F1</accession>
<dbReference type="Pfam" id="PF02823">
    <property type="entry name" value="ATP-synt_DE_N"/>
    <property type="match status" value="1"/>
</dbReference>
<proteinExistence type="inferred from homology"/>
<evidence type="ECO:0000256" key="4">
    <source>
        <dbReference type="ARBA" id="ARBA00022448"/>
    </source>
</evidence>
<evidence type="ECO:0000256" key="1">
    <source>
        <dbReference type="ARBA" id="ARBA00003543"/>
    </source>
</evidence>
<name>A0ABV7X9F1_9SPHN</name>
<gene>
    <name evidence="10" type="primary">atpC</name>
    <name evidence="13" type="ORF">ACFOMD_09300</name>
</gene>
<feature type="domain" description="ATP synthase F1 complex delta/epsilon subunit N-terminal" evidence="12">
    <location>
        <begin position="5"/>
        <end position="85"/>
    </location>
</feature>
<evidence type="ECO:0000256" key="7">
    <source>
        <dbReference type="ARBA" id="ARBA00023136"/>
    </source>
</evidence>
<dbReference type="InterPro" id="IPR020546">
    <property type="entry name" value="ATP_synth_F1_dsu/esu_N"/>
</dbReference>
<evidence type="ECO:0000256" key="8">
    <source>
        <dbReference type="ARBA" id="ARBA00023196"/>
    </source>
</evidence>
<dbReference type="InterPro" id="IPR036771">
    <property type="entry name" value="ATPsynth_dsu/esu_N"/>
</dbReference>
<dbReference type="NCBIfam" id="NF001851">
    <property type="entry name" value="PRK00571.2-4"/>
    <property type="match status" value="1"/>
</dbReference>
<evidence type="ECO:0000256" key="5">
    <source>
        <dbReference type="ARBA" id="ARBA00022781"/>
    </source>
</evidence>
<evidence type="ECO:0000256" key="2">
    <source>
        <dbReference type="ARBA" id="ARBA00004184"/>
    </source>
</evidence>
<evidence type="ECO:0000256" key="9">
    <source>
        <dbReference type="ARBA" id="ARBA00023310"/>
    </source>
</evidence>
<dbReference type="SUPFAM" id="SSF51344">
    <property type="entry name" value="Epsilon subunit of F1F0-ATP synthase N-terminal domain"/>
    <property type="match status" value="1"/>
</dbReference>
<sequence length="135" mass="14543">MADKLQFDLVSPERALRSEAVHMVVVPGTEGDFGVLAGHAPFMSTIRPGAIQVFAEAGSAPARIFIDGGFAEVNERGLTILAEAAVPVEELQPEAIARDLANAREDLRDAKTDAERIVAERRIARFEAMQATITN</sequence>
<evidence type="ECO:0000313" key="14">
    <source>
        <dbReference type="Proteomes" id="UP001595615"/>
    </source>
</evidence>
<dbReference type="NCBIfam" id="TIGR01216">
    <property type="entry name" value="ATP_synt_epsi"/>
    <property type="match status" value="1"/>
</dbReference>
<evidence type="ECO:0000256" key="3">
    <source>
        <dbReference type="ARBA" id="ARBA00005712"/>
    </source>
</evidence>
<evidence type="ECO:0000256" key="6">
    <source>
        <dbReference type="ARBA" id="ARBA00023065"/>
    </source>
</evidence>
<evidence type="ECO:0000256" key="10">
    <source>
        <dbReference type="HAMAP-Rule" id="MF_00530"/>
    </source>
</evidence>
<comment type="subunit">
    <text evidence="10 11">F-type ATPases have 2 components, CF(1) - the catalytic core - and CF(0) - the membrane proton channel. CF(1) has five subunits: alpha(3), beta(3), gamma(1), delta(1), epsilon(1). CF(0) has three main subunits: a, b and c.</text>
</comment>
<keyword evidence="4 10" id="KW-0813">Transport</keyword>
<comment type="subcellular location">
    <subcellularLocation>
        <location evidence="10">Cell membrane</location>
        <topology evidence="10">Peripheral membrane protein</topology>
    </subcellularLocation>
    <subcellularLocation>
        <location evidence="2">Endomembrane system</location>
        <topology evidence="2">Peripheral membrane protein</topology>
    </subcellularLocation>
</comment>
<keyword evidence="8 10" id="KW-0139">CF(1)</keyword>
<keyword evidence="9 10" id="KW-0066">ATP synthesis</keyword>
<dbReference type="CDD" id="cd12152">
    <property type="entry name" value="F1-ATPase_delta"/>
    <property type="match status" value="1"/>
</dbReference>
<reference evidence="14" key="1">
    <citation type="journal article" date="2019" name="Int. J. Syst. Evol. Microbiol.">
        <title>The Global Catalogue of Microorganisms (GCM) 10K type strain sequencing project: providing services to taxonomists for standard genome sequencing and annotation.</title>
        <authorList>
            <consortium name="The Broad Institute Genomics Platform"/>
            <consortium name="The Broad Institute Genome Sequencing Center for Infectious Disease"/>
            <person name="Wu L."/>
            <person name="Ma J."/>
        </authorList>
    </citation>
    <scope>NUCLEOTIDE SEQUENCE [LARGE SCALE GENOMIC DNA]</scope>
    <source>
        <strain evidence="14">KCTC 42644</strain>
    </source>
</reference>
<comment type="caution">
    <text evidence="13">The sequence shown here is derived from an EMBL/GenBank/DDBJ whole genome shotgun (WGS) entry which is preliminary data.</text>
</comment>
<keyword evidence="10" id="KW-1003">Cell membrane</keyword>
<dbReference type="Proteomes" id="UP001595615">
    <property type="component" value="Unassembled WGS sequence"/>
</dbReference>
<dbReference type="HAMAP" id="MF_00530">
    <property type="entry name" value="ATP_synth_epsil_bac"/>
    <property type="match status" value="1"/>
</dbReference>
<dbReference type="EMBL" id="JBHRXV010000007">
    <property type="protein sequence ID" value="MFC3712765.1"/>
    <property type="molecule type" value="Genomic_DNA"/>
</dbReference>
<dbReference type="RefSeq" id="WP_380860291.1">
    <property type="nucleotide sequence ID" value="NZ_JBHRXV010000007.1"/>
</dbReference>
<dbReference type="PANTHER" id="PTHR13822:SF10">
    <property type="entry name" value="ATP SYNTHASE EPSILON CHAIN, CHLOROPLASTIC"/>
    <property type="match status" value="1"/>
</dbReference>
<comment type="similarity">
    <text evidence="3 10 11">Belongs to the ATPase epsilon chain family.</text>
</comment>
<dbReference type="Gene3D" id="2.60.15.10">
    <property type="entry name" value="F0F1 ATP synthase delta/epsilon subunit, N-terminal"/>
    <property type="match status" value="1"/>
</dbReference>
<comment type="function">
    <text evidence="1 10">Produces ATP from ADP in the presence of a proton gradient across the membrane.</text>
</comment>
<keyword evidence="5 10" id="KW-0375">Hydrogen ion transport</keyword>
<protein>
    <recommendedName>
        <fullName evidence="10">ATP synthase epsilon chain</fullName>
    </recommendedName>
    <alternativeName>
        <fullName evidence="10">ATP synthase F1 sector epsilon subunit</fullName>
    </alternativeName>
    <alternativeName>
        <fullName evidence="10">F-ATPase epsilon subunit</fullName>
    </alternativeName>
</protein>
<organism evidence="13 14">
    <name type="scientific">Sphingoaurantiacus capsulatus</name>
    <dbReference type="NCBI Taxonomy" id="1771310"/>
    <lineage>
        <taxon>Bacteria</taxon>
        <taxon>Pseudomonadati</taxon>
        <taxon>Pseudomonadota</taxon>
        <taxon>Alphaproteobacteria</taxon>
        <taxon>Sphingomonadales</taxon>
        <taxon>Sphingosinicellaceae</taxon>
        <taxon>Sphingoaurantiacus</taxon>
    </lineage>
</organism>
<keyword evidence="14" id="KW-1185">Reference proteome</keyword>
<dbReference type="NCBIfam" id="NF009983">
    <property type="entry name" value="PRK13449.1"/>
    <property type="match status" value="1"/>
</dbReference>
<evidence type="ECO:0000313" key="13">
    <source>
        <dbReference type="EMBL" id="MFC3712765.1"/>
    </source>
</evidence>
<evidence type="ECO:0000259" key="12">
    <source>
        <dbReference type="Pfam" id="PF02823"/>
    </source>
</evidence>
<evidence type="ECO:0000256" key="11">
    <source>
        <dbReference type="RuleBase" id="RU003656"/>
    </source>
</evidence>
<keyword evidence="7 10" id="KW-0472">Membrane</keyword>
<dbReference type="InterPro" id="IPR001469">
    <property type="entry name" value="ATP_synth_F1_dsu/esu"/>
</dbReference>
<keyword evidence="6 10" id="KW-0406">Ion transport</keyword>
<dbReference type="PANTHER" id="PTHR13822">
    <property type="entry name" value="ATP SYNTHASE DELTA/EPSILON CHAIN"/>
    <property type="match status" value="1"/>
</dbReference>